<evidence type="ECO:0000313" key="2">
    <source>
        <dbReference type="EMBL" id="MCX5617617.1"/>
    </source>
</evidence>
<feature type="signal peptide" evidence="1">
    <location>
        <begin position="1"/>
        <end position="18"/>
    </location>
</feature>
<comment type="caution">
    <text evidence="2">The sequence shown here is derived from an EMBL/GenBank/DDBJ whole genome shotgun (WGS) entry which is preliminary data.</text>
</comment>
<proteinExistence type="predicted"/>
<organism evidence="2 3">
    <name type="scientific">Bombella pluederhausensis</name>
    <dbReference type="NCBI Taxonomy" id="2967336"/>
    <lineage>
        <taxon>Bacteria</taxon>
        <taxon>Pseudomonadati</taxon>
        <taxon>Pseudomonadota</taxon>
        <taxon>Alphaproteobacteria</taxon>
        <taxon>Acetobacterales</taxon>
        <taxon>Acetobacteraceae</taxon>
        <taxon>Bombella</taxon>
    </lineage>
</organism>
<feature type="chain" id="PRO_5045569713" evidence="1">
    <location>
        <begin position="19"/>
        <end position="104"/>
    </location>
</feature>
<keyword evidence="3" id="KW-1185">Reference proteome</keyword>
<dbReference type="Proteomes" id="UP001165576">
    <property type="component" value="Unassembled WGS sequence"/>
</dbReference>
<name>A0ABT3WEU6_9PROT</name>
<dbReference type="RefSeq" id="WP_266116090.1">
    <property type="nucleotide sequence ID" value="NZ_JANIDY010000001.1"/>
</dbReference>
<keyword evidence="1" id="KW-0732">Signal</keyword>
<evidence type="ECO:0000313" key="3">
    <source>
        <dbReference type="Proteomes" id="UP001165576"/>
    </source>
</evidence>
<accession>A0ABT3WEU6</accession>
<evidence type="ECO:0000256" key="1">
    <source>
        <dbReference type="SAM" id="SignalP"/>
    </source>
</evidence>
<reference evidence="2" key="1">
    <citation type="submission" date="2022-07" db="EMBL/GenBank/DDBJ databases">
        <title>Bombella genomes.</title>
        <authorList>
            <person name="Harer L."/>
            <person name="Styblova S."/>
            <person name="Ehrmann M."/>
        </authorList>
    </citation>
    <scope>NUCLEOTIDE SEQUENCE</scope>
    <source>
        <strain evidence="2">TMW 2.2543</strain>
    </source>
</reference>
<protein>
    <submittedName>
        <fullName evidence="2">Uncharacterized protein</fullName>
    </submittedName>
</protein>
<sequence>MRFTLALLASLMGGTALADSIAIPPAQHGIFDGGQLPPSAQGLLTSDAASSAGMAKQFDLKAKANIRQAADEALGQRIDGLGQRIDAFARQQRIIRYSVEGIPN</sequence>
<gene>
    <name evidence="2" type="ORF">NQF86_02880</name>
</gene>
<dbReference type="EMBL" id="JANIDY010000001">
    <property type="protein sequence ID" value="MCX5617617.1"/>
    <property type="molecule type" value="Genomic_DNA"/>
</dbReference>